<evidence type="ECO:0000256" key="1">
    <source>
        <dbReference type="SAM" id="Phobius"/>
    </source>
</evidence>
<dbReference type="RefSeq" id="XP_018391413.1">
    <property type="nucleotide sequence ID" value="XM_018523998.1"/>
</dbReference>
<keyword evidence="1" id="KW-1133">Transmembrane helix</keyword>
<feature type="transmembrane region" description="Helical" evidence="1">
    <location>
        <begin position="38"/>
        <end position="57"/>
    </location>
</feature>
<reference evidence="2 3" key="1">
    <citation type="submission" date="2016-05" db="EMBL/GenBank/DDBJ databases">
        <title>Comparative analysis of secretome profiles of manganese(II)-oxidizing ascomycete fungi.</title>
        <authorList>
            <consortium name="DOE Joint Genome Institute"/>
            <person name="Zeiner C.A."/>
            <person name="Purvine S.O."/>
            <person name="Zink E.M."/>
            <person name="Wu S."/>
            <person name="Pasa-Tolic L."/>
            <person name="Chaput D.L."/>
            <person name="Haridas S."/>
            <person name="Grigoriev I.V."/>
            <person name="Santelli C.M."/>
            <person name="Hansel C.M."/>
        </authorList>
    </citation>
    <scope>NUCLEOTIDE SEQUENCE [LARGE SCALE GENOMIC DNA]</scope>
    <source>
        <strain evidence="2 3">SRC1lrK2f</strain>
    </source>
</reference>
<dbReference type="AlphaFoldDB" id="A0A177E460"/>
<keyword evidence="1" id="KW-0812">Transmembrane</keyword>
<organism evidence="2 3">
    <name type="scientific">Alternaria alternata</name>
    <name type="common">Alternaria rot fungus</name>
    <name type="synonym">Torula alternata</name>
    <dbReference type="NCBI Taxonomy" id="5599"/>
    <lineage>
        <taxon>Eukaryota</taxon>
        <taxon>Fungi</taxon>
        <taxon>Dikarya</taxon>
        <taxon>Ascomycota</taxon>
        <taxon>Pezizomycotina</taxon>
        <taxon>Dothideomycetes</taxon>
        <taxon>Pleosporomycetidae</taxon>
        <taxon>Pleosporales</taxon>
        <taxon>Pleosporineae</taxon>
        <taxon>Pleosporaceae</taxon>
        <taxon>Alternaria</taxon>
        <taxon>Alternaria sect. Alternaria</taxon>
        <taxon>Alternaria alternata complex</taxon>
    </lineage>
</organism>
<accession>A0A177E460</accession>
<dbReference type="VEuPathDB" id="FungiDB:CC77DRAFT_1015330"/>
<keyword evidence="1" id="KW-0472">Membrane</keyword>
<gene>
    <name evidence="2" type="ORF">CC77DRAFT_1015330</name>
</gene>
<dbReference type="Proteomes" id="UP000077248">
    <property type="component" value="Unassembled WGS sequence"/>
</dbReference>
<evidence type="ECO:0000313" key="3">
    <source>
        <dbReference type="Proteomes" id="UP000077248"/>
    </source>
</evidence>
<name>A0A177E460_ALTAL</name>
<evidence type="ECO:0000313" key="2">
    <source>
        <dbReference type="EMBL" id="OAG25992.1"/>
    </source>
</evidence>
<protein>
    <submittedName>
        <fullName evidence="2">Uncharacterized protein</fullName>
    </submittedName>
</protein>
<sequence>MLTSWNGRHRPIRIPLIAAYLPSLNITEQRATSVPRTAVTIAMLTMGSSILLLYACAYMRRLRTKFTWGSDIRVTQ</sequence>
<proteinExistence type="predicted"/>
<dbReference type="GeneID" id="29109592"/>
<keyword evidence="3" id="KW-1185">Reference proteome</keyword>
<dbReference type="KEGG" id="aalt:CC77DRAFT_1015330"/>
<dbReference type="EMBL" id="KV441469">
    <property type="protein sequence ID" value="OAG25992.1"/>
    <property type="molecule type" value="Genomic_DNA"/>
</dbReference>